<organism evidence="1 2">
    <name type="scientific">Hypoxylon rubiginosum</name>
    <dbReference type="NCBI Taxonomy" id="110542"/>
    <lineage>
        <taxon>Eukaryota</taxon>
        <taxon>Fungi</taxon>
        <taxon>Dikarya</taxon>
        <taxon>Ascomycota</taxon>
        <taxon>Pezizomycotina</taxon>
        <taxon>Sordariomycetes</taxon>
        <taxon>Xylariomycetidae</taxon>
        <taxon>Xylariales</taxon>
        <taxon>Hypoxylaceae</taxon>
        <taxon>Hypoxylon</taxon>
    </lineage>
</organism>
<protein>
    <submittedName>
        <fullName evidence="1">Uncharacterized protein</fullName>
    </submittedName>
</protein>
<evidence type="ECO:0000313" key="2">
    <source>
        <dbReference type="Proteomes" id="UP001497700"/>
    </source>
</evidence>
<reference evidence="1 2" key="1">
    <citation type="journal article" date="2022" name="New Phytol.">
        <title>Ecological generalism drives hyperdiversity of secondary metabolite gene clusters in xylarialean endophytes.</title>
        <authorList>
            <person name="Franco M.E.E."/>
            <person name="Wisecaver J.H."/>
            <person name="Arnold A.E."/>
            <person name="Ju Y.M."/>
            <person name="Slot J.C."/>
            <person name="Ahrendt S."/>
            <person name="Moore L.P."/>
            <person name="Eastman K.E."/>
            <person name="Scott K."/>
            <person name="Konkel Z."/>
            <person name="Mondo S.J."/>
            <person name="Kuo A."/>
            <person name="Hayes R.D."/>
            <person name="Haridas S."/>
            <person name="Andreopoulos B."/>
            <person name="Riley R."/>
            <person name="LaButti K."/>
            <person name="Pangilinan J."/>
            <person name="Lipzen A."/>
            <person name="Amirebrahimi M."/>
            <person name="Yan J."/>
            <person name="Adam C."/>
            <person name="Keymanesh K."/>
            <person name="Ng V."/>
            <person name="Louie K."/>
            <person name="Northen T."/>
            <person name="Drula E."/>
            <person name="Henrissat B."/>
            <person name="Hsieh H.M."/>
            <person name="Youens-Clark K."/>
            <person name="Lutzoni F."/>
            <person name="Miadlikowska J."/>
            <person name="Eastwood D.C."/>
            <person name="Hamelin R.C."/>
            <person name="Grigoriev I.V."/>
            <person name="U'Ren J.M."/>
        </authorList>
    </citation>
    <scope>NUCLEOTIDE SEQUENCE [LARGE SCALE GENOMIC DNA]</scope>
    <source>
        <strain evidence="1 2">CBS 119005</strain>
    </source>
</reference>
<gene>
    <name evidence="1" type="ORF">F4820DRAFT_468555</name>
</gene>
<proteinExistence type="predicted"/>
<name>A0ACB9Z539_9PEZI</name>
<dbReference type="Proteomes" id="UP001497700">
    <property type="component" value="Unassembled WGS sequence"/>
</dbReference>
<sequence>MTLVGVGVGIAVGVLTGGAGFAISAGLAISAGVASDVATGAIYDAASGKTPTWESVGEDAAYGLIGGVVGEAGGRIIGKGIKTAVKRLSRGAASRSGARAVTAAAAAETTARAASSSGTMGSLAYRVRSGTLLGAVQHHVDEIAYFDSLGGVLGNEGLLTHGNPGGQLLGLTARPGEIAMLGADSVVLGTVRPLMREAAAANPALAAIRAEGRPFHLIACYGANSGAGQRFADALKRPVVAFYGEVQPLRAGIQRTTVYNALETPGGFERIYGQLPTRRFDPLEAMDWQ</sequence>
<evidence type="ECO:0000313" key="1">
    <source>
        <dbReference type="EMBL" id="KAI4866827.1"/>
    </source>
</evidence>
<keyword evidence="2" id="KW-1185">Reference proteome</keyword>
<dbReference type="EMBL" id="MU393454">
    <property type="protein sequence ID" value="KAI4866827.1"/>
    <property type="molecule type" value="Genomic_DNA"/>
</dbReference>
<accession>A0ACB9Z539</accession>
<comment type="caution">
    <text evidence="1">The sequence shown here is derived from an EMBL/GenBank/DDBJ whole genome shotgun (WGS) entry which is preliminary data.</text>
</comment>